<feature type="region of interest" description="Disordered" evidence="1">
    <location>
        <begin position="109"/>
        <end position="129"/>
    </location>
</feature>
<dbReference type="AlphaFoldDB" id="A0A9W9Z9B7"/>
<proteinExistence type="predicted"/>
<evidence type="ECO:0000313" key="4">
    <source>
        <dbReference type="Proteomes" id="UP001163046"/>
    </source>
</evidence>
<dbReference type="EMBL" id="MU826380">
    <property type="protein sequence ID" value="KAJ7377346.1"/>
    <property type="molecule type" value="Genomic_DNA"/>
</dbReference>
<keyword evidence="4" id="KW-1185">Reference proteome</keyword>
<dbReference type="OrthoDB" id="5997256at2759"/>
<reference evidence="3" key="1">
    <citation type="submission" date="2023-01" db="EMBL/GenBank/DDBJ databases">
        <title>Genome assembly of the deep-sea coral Lophelia pertusa.</title>
        <authorList>
            <person name="Herrera S."/>
            <person name="Cordes E."/>
        </authorList>
    </citation>
    <scope>NUCLEOTIDE SEQUENCE</scope>
    <source>
        <strain evidence="3">USNM1676648</strain>
        <tissue evidence="3">Polyp</tissue>
    </source>
</reference>
<sequence>MNSVQASLNNLEPKDSFPDNLISRLFEICPLITCLFSLDCWTRFHVRMTIWTWQDTFDAMIICWMINYCAIALYIILSFVKEIIRIIRLQREHEWERLRQLELERELAAQPKPWQPKPKKKRRKKHDDW</sequence>
<evidence type="ECO:0000256" key="2">
    <source>
        <dbReference type="SAM" id="Phobius"/>
    </source>
</evidence>
<feature type="transmembrane region" description="Helical" evidence="2">
    <location>
        <begin position="59"/>
        <end position="80"/>
    </location>
</feature>
<organism evidence="3 4">
    <name type="scientific">Desmophyllum pertusum</name>
    <dbReference type="NCBI Taxonomy" id="174260"/>
    <lineage>
        <taxon>Eukaryota</taxon>
        <taxon>Metazoa</taxon>
        <taxon>Cnidaria</taxon>
        <taxon>Anthozoa</taxon>
        <taxon>Hexacorallia</taxon>
        <taxon>Scleractinia</taxon>
        <taxon>Caryophylliina</taxon>
        <taxon>Caryophylliidae</taxon>
        <taxon>Desmophyllum</taxon>
    </lineage>
</organism>
<feature type="compositionally biased region" description="Basic residues" evidence="1">
    <location>
        <begin position="117"/>
        <end position="129"/>
    </location>
</feature>
<protein>
    <submittedName>
        <fullName evidence="3">Uncharacterized protein</fullName>
    </submittedName>
</protein>
<keyword evidence="2" id="KW-1133">Transmembrane helix</keyword>
<name>A0A9W9Z9B7_9CNID</name>
<evidence type="ECO:0000313" key="3">
    <source>
        <dbReference type="EMBL" id="KAJ7377346.1"/>
    </source>
</evidence>
<dbReference type="Proteomes" id="UP001163046">
    <property type="component" value="Unassembled WGS sequence"/>
</dbReference>
<gene>
    <name evidence="3" type="ORF">OS493_029705</name>
</gene>
<keyword evidence="2" id="KW-0812">Transmembrane</keyword>
<evidence type="ECO:0000256" key="1">
    <source>
        <dbReference type="SAM" id="MobiDB-lite"/>
    </source>
</evidence>
<accession>A0A9W9Z9B7</accession>
<keyword evidence="2" id="KW-0472">Membrane</keyword>
<comment type="caution">
    <text evidence="3">The sequence shown here is derived from an EMBL/GenBank/DDBJ whole genome shotgun (WGS) entry which is preliminary data.</text>
</comment>